<gene>
    <name evidence="3" type="ORF">BP5796_03144</name>
</gene>
<dbReference type="InterPro" id="IPR036812">
    <property type="entry name" value="NAD(P)_OxRdtase_dom_sf"/>
</dbReference>
<dbReference type="InterPro" id="IPR023210">
    <property type="entry name" value="NADP_OxRdtase_dom"/>
</dbReference>
<evidence type="ECO:0000256" key="1">
    <source>
        <dbReference type="ARBA" id="ARBA00023002"/>
    </source>
</evidence>
<dbReference type="GO" id="GO:0005737">
    <property type="term" value="C:cytoplasm"/>
    <property type="evidence" value="ECO:0007669"/>
    <property type="project" value="TreeGrafter"/>
</dbReference>
<accession>A0A3D8SMB9</accession>
<dbReference type="AlphaFoldDB" id="A0A3D8SMB9"/>
<reference evidence="3 4" key="1">
    <citation type="journal article" date="2018" name="IMA Fungus">
        <title>IMA Genome-F 9: Draft genome sequence of Annulohypoxylon stygium, Aspergillus mulundensis, Berkeleyomyces basicola (syn. Thielaviopsis basicola), Ceratocystis smalleyi, two Cercospora beticola strains, Coleophoma cylindrospora, Fusarium fracticaudum, Phialophora cf. hyalina, and Morchella septimelata.</title>
        <authorList>
            <person name="Wingfield B.D."/>
            <person name="Bills G.F."/>
            <person name="Dong Y."/>
            <person name="Huang W."/>
            <person name="Nel W.J."/>
            <person name="Swalarsk-Parry B.S."/>
            <person name="Vaghefi N."/>
            <person name="Wilken P.M."/>
            <person name="An Z."/>
            <person name="de Beer Z.W."/>
            <person name="De Vos L."/>
            <person name="Chen L."/>
            <person name="Duong T.A."/>
            <person name="Gao Y."/>
            <person name="Hammerbacher A."/>
            <person name="Kikkert J.R."/>
            <person name="Li Y."/>
            <person name="Li H."/>
            <person name="Li K."/>
            <person name="Li Q."/>
            <person name="Liu X."/>
            <person name="Ma X."/>
            <person name="Naidoo K."/>
            <person name="Pethybridge S.J."/>
            <person name="Sun J."/>
            <person name="Steenkamp E.T."/>
            <person name="van der Nest M.A."/>
            <person name="van Wyk S."/>
            <person name="Wingfield M.J."/>
            <person name="Xiong C."/>
            <person name="Yue Q."/>
            <person name="Zhang X."/>
        </authorList>
    </citation>
    <scope>NUCLEOTIDE SEQUENCE [LARGE SCALE GENOMIC DNA]</scope>
    <source>
        <strain evidence="3 4">BP5796</strain>
    </source>
</reference>
<feature type="domain" description="NADP-dependent oxidoreductase" evidence="2">
    <location>
        <begin position="16"/>
        <end position="198"/>
    </location>
</feature>
<keyword evidence="1" id="KW-0560">Oxidoreductase</keyword>
<dbReference type="PANTHER" id="PTHR43625:SF7">
    <property type="entry name" value="REDUCTASE (YAKC), PUTATIVE (AFU_ORTHOLOGUE AFUA_8G01560)-RELATED"/>
    <property type="match status" value="1"/>
</dbReference>
<dbReference type="PANTHER" id="PTHR43625">
    <property type="entry name" value="AFLATOXIN B1 ALDEHYDE REDUCTASE"/>
    <property type="match status" value="1"/>
</dbReference>
<evidence type="ECO:0000313" key="3">
    <source>
        <dbReference type="EMBL" id="RDW87450.1"/>
    </source>
</evidence>
<evidence type="ECO:0000313" key="4">
    <source>
        <dbReference type="Proteomes" id="UP000256328"/>
    </source>
</evidence>
<dbReference type="Pfam" id="PF00248">
    <property type="entry name" value="Aldo_ket_red"/>
    <property type="match status" value="1"/>
</dbReference>
<comment type="caution">
    <text evidence="3">The sequence shown here is derived from an EMBL/GenBank/DDBJ whole genome shotgun (WGS) entry which is preliminary data.</text>
</comment>
<dbReference type="GO" id="GO:0016491">
    <property type="term" value="F:oxidoreductase activity"/>
    <property type="evidence" value="ECO:0007669"/>
    <property type="project" value="UniProtKB-KW"/>
</dbReference>
<proteinExistence type="predicted"/>
<dbReference type="Gene3D" id="3.20.20.100">
    <property type="entry name" value="NADP-dependent oxidoreductase domain"/>
    <property type="match status" value="1"/>
</dbReference>
<sequence length="230" mass="24951">MVKTLPFGNPHVPVPGFGAMSLSFGFGNHLSLEEVELVLLKALELGCTFWDTAVIYQAGVNEKLLGDFVRKHKVRDKVFDVSWNCGFDCFGPHGAVTNSASHIKQYIEGAIGDSALLSRSTVCIDQSTLVQSSLADFVFIETPLEESFPALDEIRKAGKTTCIGLGECSAVTLREVNSTAKTDAIQAEYSALETLHETDGLIRTSYGGTIEVRSCDVHSRALVSQKFETV</sequence>
<dbReference type="SUPFAM" id="SSF51430">
    <property type="entry name" value="NAD(P)-linked oxidoreductase"/>
    <property type="match status" value="1"/>
</dbReference>
<organism evidence="3 4">
    <name type="scientific">Coleophoma crateriformis</name>
    <dbReference type="NCBI Taxonomy" id="565419"/>
    <lineage>
        <taxon>Eukaryota</taxon>
        <taxon>Fungi</taxon>
        <taxon>Dikarya</taxon>
        <taxon>Ascomycota</taxon>
        <taxon>Pezizomycotina</taxon>
        <taxon>Leotiomycetes</taxon>
        <taxon>Helotiales</taxon>
        <taxon>Dermateaceae</taxon>
        <taxon>Coleophoma</taxon>
    </lineage>
</organism>
<evidence type="ECO:0000259" key="2">
    <source>
        <dbReference type="Pfam" id="PF00248"/>
    </source>
</evidence>
<dbReference type="OrthoDB" id="37537at2759"/>
<protein>
    <recommendedName>
        <fullName evidence="2">NADP-dependent oxidoreductase domain-containing protein</fullName>
    </recommendedName>
</protein>
<name>A0A3D8SMB9_9HELO</name>
<dbReference type="EMBL" id="PDLN01000004">
    <property type="protein sequence ID" value="RDW87450.1"/>
    <property type="molecule type" value="Genomic_DNA"/>
</dbReference>
<dbReference type="InterPro" id="IPR050791">
    <property type="entry name" value="Aldo-Keto_reductase"/>
</dbReference>
<dbReference type="Proteomes" id="UP000256328">
    <property type="component" value="Unassembled WGS sequence"/>
</dbReference>
<keyword evidence="4" id="KW-1185">Reference proteome</keyword>